<gene>
    <name evidence="1" type="ORF">SMIDD28_00878</name>
</gene>
<dbReference type="PATRIC" id="fig|28037.234.peg.914"/>
<protein>
    <submittedName>
        <fullName evidence="1">Uncharacterized protein</fullName>
    </submittedName>
</protein>
<organism evidence="1 2">
    <name type="scientific">Streptococcus mitis</name>
    <dbReference type="NCBI Taxonomy" id="28037"/>
    <lineage>
        <taxon>Bacteria</taxon>
        <taxon>Bacillati</taxon>
        <taxon>Bacillota</taxon>
        <taxon>Bacilli</taxon>
        <taxon>Lactobacillales</taxon>
        <taxon>Streptococcaceae</taxon>
        <taxon>Streptococcus</taxon>
        <taxon>Streptococcus mitis group</taxon>
    </lineage>
</organism>
<evidence type="ECO:0000313" key="2">
    <source>
        <dbReference type="Proteomes" id="UP000070136"/>
    </source>
</evidence>
<name>A0A139Q9Z8_STRMT</name>
<comment type="caution">
    <text evidence="1">The sequence shown here is derived from an EMBL/GenBank/DDBJ whole genome shotgun (WGS) entry which is preliminary data.</text>
</comment>
<sequence length="41" mass="4571">MGKIWENLGRIGTEKGAKIVLSNDWQRTVMRTPKNAEALAS</sequence>
<dbReference type="EMBL" id="LQOA01000027">
    <property type="protein sequence ID" value="KXT99062.1"/>
    <property type="molecule type" value="Genomic_DNA"/>
</dbReference>
<reference evidence="1 2" key="1">
    <citation type="submission" date="2016-01" db="EMBL/GenBank/DDBJ databases">
        <title>Highly variable Streptococcus oralis are common among viridans streptococci isolated from primates.</title>
        <authorList>
            <person name="Denapaite D."/>
            <person name="Rieger M."/>
            <person name="Koendgen S."/>
            <person name="Brueckner R."/>
            <person name="Ochigava I."/>
            <person name="Kappeler P."/>
            <person name="Maetz-Rensing K."/>
            <person name="Leendertz F."/>
            <person name="Hakenbeck R."/>
        </authorList>
    </citation>
    <scope>NUCLEOTIDE SEQUENCE [LARGE SCALE GENOMIC DNA]</scope>
    <source>
        <strain evidence="1 2">DD28</strain>
    </source>
</reference>
<dbReference type="Proteomes" id="UP000070136">
    <property type="component" value="Unassembled WGS sequence"/>
</dbReference>
<proteinExistence type="predicted"/>
<evidence type="ECO:0000313" key="1">
    <source>
        <dbReference type="EMBL" id="KXT99062.1"/>
    </source>
</evidence>
<dbReference type="AlphaFoldDB" id="A0A139Q9Z8"/>
<accession>A0A139Q9Z8</accession>